<dbReference type="Pfam" id="PF12705">
    <property type="entry name" value="PDDEXK_1"/>
    <property type="match status" value="1"/>
</dbReference>
<dbReference type="Gene3D" id="3.90.320.10">
    <property type="match status" value="1"/>
</dbReference>
<evidence type="ECO:0000313" key="2">
    <source>
        <dbReference type="EMBL" id="QDL56792.1"/>
    </source>
</evidence>
<protein>
    <submittedName>
        <fullName evidence="2">PD-(D/E)XK nuclease family protein</fullName>
    </submittedName>
</protein>
<sequence length="867" mass="94726">MQQWLALGEGLLDRLAQAIWGRGVHPARTVVVLPFAHLRPLAARLWAQRFPDGFAPRFETSMSWSTSLSPWSAGPTDIAFDAALDSLTAQAMLEQVGLGEQSAALTVLLVQVAHQIGPLAAAVPAERRGQWAVAARAAVVLGMDSTALAWEAAVGQVAVEWAAVSTYASDVLLSPQTSTTTDAVLVVQGLALDPIAAGLLEAWRGKAEVIPFSAPNELAPADVTAKPKQRAHLGTQLHSCLDAEDEAQRAAACLIRHIADGRFPVALVSSDRALTRRVRAMLEASEVQIRDETGWKLSTSHGAAQVMALLRACAWNASTDDVLAWLKGAPTYARMASEVEALARREQLRDWRKFSACSALKKQAHLLVAHSGIEQQRARFKGVRPLQAWLAELRLALQESGIWDTLQPDNIDSETAKHSLIEVLRLSSPSTPEWDALQTDALWAGHRFDLAGFTTWVNQTFEGASASPAYPALEQVVILPMSQMMGRPFAALVMAGCDEVRLNPSTDPPGNWTAAQREALGLPSREQLEEQSRWAWLGALATPSCDVLWRTSDDAGETLQPSVLVQLLQLDIAMSGAPEMASACEDPRSVRHVPAQPVARPMPIGADVLPAQLSASAYEDLRTCPYRFFAMRQLGLQASDELDAEVDKRDFGLWLHEVLKRFHEGLQIEPTSDRARRTTMLQAASEHSTLSMGLSEGEFLPFAAAWPAVREHYLDWCETHDRTNARFASAETSHTQNLGPITLVGRIDRIDTLPDGSHWVMDYKTEPMAKTQARIKDPFEDTQIAFYAALLPDDTLDAAYVNISERDATRTVPQADIVQARDALLEAILEDMTQIQSGAALPALGEGMACDYCKARGLCRKDFWEAP</sequence>
<dbReference type="SUPFAM" id="SSF52540">
    <property type="entry name" value="P-loop containing nucleoside triphosphate hydrolases"/>
    <property type="match status" value="1"/>
</dbReference>
<organism evidence="2 3">
    <name type="scientific">Rhodoferax aquaticus</name>
    <dbReference type="NCBI Taxonomy" id="2527691"/>
    <lineage>
        <taxon>Bacteria</taxon>
        <taxon>Pseudomonadati</taxon>
        <taxon>Pseudomonadota</taxon>
        <taxon>Betaproteobacteria</taxon>
        <taxon>Burkholderiales</taxon>
        <taxon>Comamonadaceae</taxon>
        <taxon>Rhodoferax</taxon>
    </lineage>
</organism>
<dbReference type="EMBL" id="CP036282">
    <property type="protein sequence ID" value="QDL56792.1"/>
    <property type="molecule type" value="Genomic_DNA"/>
</dbReference>
<dbReference type="AlphaFoldDB" id="A0A515EVT1"/>
<reference evidence="3" key="2">
    <citation type="journal article" date="2020" name="Int. J. Syst. Evol. Microbiol.">
        <title>Genomic insights into a novel species Rhodoferax aquaticus sp. nov., isolated from freshwater.</title>
        <authorList>
            <person name="Li T."/>
            <person name="Zhuo Y."/>
            <person name="Jin C.Z."/>
            <person name="Wu X."/>
            <person name="Ko S.R."/>
            <person name="Jin F.J."/>
            <person name="Ahn C.Y."/>
            <person name="Oh H.M."/>
            <person name="Lee H.G."/>
            <person name="Jin L."/>
        </authorList>
    </citation>
    <scope>NUCLEOTIDE SEQUENCE [LARGE SCALE GENOMIC DNA]</scope>
    <source>
        <strain evidence="3">Gr-4</strain>
    </source>
</reference>
<dbReference type="Proteomes" id="UP000317365">
    <property type="component" value="Chromosome"/>
</dbReference>
<dbReference type="InterPro" id="IPR011604">
    <property type="entry name" value="PDDEXK-like_dom_sf"/>
</dbReference>
<feature type="domain" description="PD-(D/E)XK endonuclease-like" evidence="1">
    <location>
        <begin position="612"/>
        <end position="860"/>
    </location>
</feature>
<accession>A0A515EVT1</accession>
<proteinExistence type="predicted"/>
<name>A0A515EVT1_9BURK</name>
<evidence type="ECO:0000259" key="1">
    <source>
        <dbReference type="Pfam" id="PF12705"/>
    </source>
</evidence>
<reference evidence="3" key="1">
    <citation type="submission" date="2019-02" db="EMBL/GenBank/DDBJ databases">
        <title>Complete genome sequence of Rhodoferax sp. Gr-4.</title>
        <authorList>
            <person name="Jin L."/>
        </authorList>
    </citation>
    <scope>NUCLEOTIDE SEQUENCE [LARGE SCALE GENOMIC DNA]</scope>
    <source>
        <strain evidence="3">Gr-4</strain>
    </source>
</reference>
<keyword evidence="3" id="KW-1185">Reference proteome</keyword>
<dbReference type="KEGG" id="rhg:EXZ61_12285"/>
<evidence type="ECO:0000313" key="3">
    <source>
        <dbReference type="Proteomes" id="UP000317365"/>
    </source>
</evidence>
<gene>
    <name evidence="2" type="ORF">EXZ61_12285</name>
</gene>
<dbReference type="InterPro" id="IPR038726">
    <property type="entry name" value="PDDEXK_AddAB-type"/>
</dbReference>
<dbReference type="InterPro" id="IPR027417">
    <property type="entry name" value="P-loop_NTPase"/>
</dbReference>